<evidence type="ECO:0000259" key="9">
    <source>
        <dbReference type="PROSITE" id="PS50011"/>
    </source>
</evidence>
<gene>
    <name evidence="11" type="ORF">BEMITA_LOCUS5550</name>
</gene>
<evidence type="ECO:0000256" key="5">
    <source>
        <dbReference type="ARBA" id="ARBA00022840"/>
    </source>
</evidence>
<protein>
    <recommendedName>
        <fullName evidence="13">Mitotic checkpoint serine/threonine-protein kinase BUB1</fullName>
    </recommendedName>
</protein>
<dbReference type="Pfam" id="PF00069">
    <property type="entry name" value="Pkinase"/>
    <property type="match status" value="1"/>
</dbReference>
<dbReference type="InterPro" id="IPR008271">
    <property type="entry name" value="Ser/Thr_kinase_AS"/>
</dbReference>
<dbReference type="PROSITE" id="PS50011">
    <property type="entry name" value="PROTEIN_KINASE_DOM"/>
    <property type="match status" value="1"/>
</dbReference>
<dbReference type="Proteomes" id="UP001152759">
    <property type="component" value="Chromosome 3"/>
</dbReference>
<dbReference type="GO" id="GO:0032991">
    <property type="term" value="C:protein-containing complex"/>
    <property type="evidence" value="ECO:0007669"/>
    <property type="project" value="UniProtKB-ARBA"/>
</dbReference>
<evidence type="ECO:0000256" key="7">
    <source>
        <dbReference type="PROSITE-ProRule" id="PRU10141"/>
    </source>
</evidence>
<feature type="region of interest" description="Disordered" evidence="8">
    <location>
        <begin position="288"/>
        <end position="311"/>
    </location>
</feature>
<evidence type="ECO:0000256" key="2">
    <source>
        <dbReference type="ARBA" id="ARBA00022454"/>
    </source>
</evidence>
<name>A0A9P0F079_BEMTA</name>
<organism evidence="11 12">
    <name type="scientific">Bemisia tabaci</name>
    <name type="common">Sweetpotato whitefly</name>
    <name type="synonym">Aleurodes tabaci</name>
    <dbReference type="NCBI Taxonomy" id="7038"/>
    <lineage>
        <taxon>Eukaryota</taxon>
        <taxon>Metazoa</taxon>
        <taxon>Ecdysozoa</taxon>
        <taxon>Arthropoda</taxon>
        <taxon>Hexapoda</taxon>
        <taxon>Insecta</taxon>
        <taxon>Pterygota</taxon>
        <taxon>Neoptera</taxon>
        <taxon>Paraneoptera</taxon>
        <taxon>Hemiptera</taxon>
        <taxon>Sternorrhyncha</taxon>
        <taxon>Aleyrodoidea</taxon>
        <taxon>Aleyrodidae</taxon>
        <taxon>Aleyrodinae</taxon>
        <taxon>Bemisia</taxon>
    </lineage>
</organism>
<feature type="domain" description="Protein kinase" evidence="9">
    <location>
        <begin position="843"/>
        <end position="1126"/>
    </location>
</feature>
<dbReference type="SMART" id="SM00777">
    <property type="entry name" value="Mad3_BUB1_I"/>
    <property type="match status" value="1"/>
</dbReference>
<evidence type="ECO:0000256" key="1">
    <source>
        <dbReference type="ARBA" id="ARBA00004629"/>
    </source>
</evidence>
<dbReference type="PROSITE" id="PS00108">
    <property type="entry name" value="PROTEIN_KINASE_ST"/>
    <property type="match status" value="1"/>
</dbReference>
<accession>A0A9P0F079</accession>
<dbReference type="CDD" id="cd13981">
    <property type="entry name" value="STKc_Bub1_BubR1"/>
    <property type="match status" value="1"/>
</dbReference>
<evidence type="ECO:0000313" key="11">
    <source>
        <dbReference type="EMBL" id="CAH0386427.1"/>
    </source>
</evidence>
<dbReference type="InterPro" id="IPR013212">
    <property type="entry name" value="Mad3/Bub1_I"/>
</dbReference>
<dbReference type="InterPro" id="IPR011009">
    <property type="entry name" value="Kinase-like_dom_sf"/>
</dbReference>
<reference evidence="11" key="1">
    <citation type="submission" date="2021-12" db="EMBL/GenBank/DDBJ databases">
        <authorList>
            <person name="King R."/>
        </authorList>
    </citation>
    <scope>NUCLEOTIDE SEQUENCE</scope>
</reference>
<dbReference type="GO" id="GO:0005524">
    <property type="term" value="F:ATP binding"/>
    <property type="evidence" value="ECO:0007669"/>
    <property type="project" value="UniProtKB-UniRule"/>
</dbReference>
<evidence type="ECO:0008006" key="13">
    <source>
        <dbReference type="Google" id="ProtNLM"/>
    </source>
</evidence>
<keyword evidence="3 7" id="KW-0547">Nucleotide-binding</keyword>
<sequence length="1126" mass="127093">MDTTDALDLSKENIQPLKQGRKAVQLGTALQAQTNQELQQKLAAEREQYELLIRMYEGDDPLGPRYEYVSWIEQSYPKHGPESNLIPLLEDTLTRFKDDEKYKQDPRFVQLMIKYIDSLPNPLEIYQLVYSEGLGTKCALLYKSWADELDKNQDFKRANQIYQLGLKNQAEPFDDLQQAQIQFQLSVGRRMLGGGVNAQEDQPAADHSRQALSKLKKTVGSTRVSRVQPGTVMMNPLAQTQKLNVKSGGIQVYTDENCDPLSGLKKMNKVDHDLPKSATINKENKLAAGPWNKQGYGMKKHVPKAPSTPSFQVHQDPEALIPNREMMSQVPGALKTRKAETFSCPIAIFEPPDPTKKPMYCKDKIYAGTKEVQFEEIRAALYMKRRIEMQALEARSFNSTNGNSFGSSFAADNTHDSEKCSFREGFNCSGPKISDNNERGNMSNEFKGPGVYMDKPKLKANENKDPANRFGGGKMFPPDISINHQSFTINTREAMNVVAEMWKSPATSKPKFPEPKPAPASIEVYTDDDDFKVPAPVKPTKPAFSLYVDEEEEPANKAGGSKDAGLQFTVFTDEPAPAPEPKEPLKLPYIPSPHTQDPLQEADGKENNSPVDYTVSTEKRRLSGTLVPAADIPVMEENNDNEEENDNDQFLDRTNMTCNMTCNTKAFCFELPSSTPMTSNFKPRTPHSSQAINGSYLGDFNYPTTEQKKAMENDNLSMILEASKERYSSSSGSSASSGIRTLSSMYSCERRSLMTIRERESKSAFGKEMLEEEDVKDLQESIKYLEISLPEDINPFSEELIEKLLAKKIHFPRRHHEIGLCRIEGAVPVLKQSSTITLDDETYSIIGEIGKGSYARVVKATYGRQNVALKVQKPACPWEWYICKEIQHRLNSKNIAKGFMNPDTAFFFNNGSILVSEWAQYGSLLNIVNVNKVVTNKMLPLGVVLHLTIQILDIIDHLHSCKIIHGDVKPDNFVLRSGLSQSFEEPSIQLIDFGRSIDMTLLPEGTTFSTVVETDGFTCNEMKDGKRWTYQTDYFGIAGTVYLLIMAKYMQTVKINGVWNLSSAFPRYSRRDIWEPVFYKLLNVESCSDLPKLRDIINDLTKYFHETDSYLLRTQFSHLMNVLKKQ</sequence>
<dbReference type="FunFam" id="1.25.40.430:FF:000003">
    <property type="entry name" value="Checkpoint serine/threonine-protein kinase BUB1"/>
    <property type="match status" value="1"/>
</dbReference>
<dbReference type="AlphaFoldDB" id="A0A9P0F079"/>
<dbReference type="GO" id="GO:0051754">
    <property type="term" value="P:meiotic sister chromatid cohesion, centromeric"/>
    <property type="evidence" value="ECO:0007669"/>
    <property type="project" value="TreeGrafter"/>
</dbReference>
<feature type="binding site" evidence="7">
    <location>
        <position position="870"/>
    </location>
    <ligand>
        <name>ATP</name>
        <dbReference type="ChEBI" id="CHEBI:30616"/>
    </ligand>
</feature>
<proteinExistence type="predicted"/>
<evidence type="ECO:0000256" key="4">
    <source>
        <dbReference type="ARBA" id="ARBA00022838"/>
    </source>
</evidence>
<dbReference type="SMART" id="SM00220">
    <property type="entry name" value="S_TKc"/>
    <property type="match status" value="1"/>
</dbReference>
<dbReference type="PANTHER" id="PTHR14030:SF4">
    <property type="entry name" value="BUB1 KINASE, ISOFORM A-RELATED"/>
    <property type="match status" value="1"/>
</dbReference>
<keyword evidence="6" id="KW-0137">Centromere</keyword>
<dbReference type="InterPro" id="IPR000719">
    <property type="entry name" value="Prot_kinase_dom"/>
</dbReference>
<dbReference type="PANTHER" id="PTHR14030">
    <property type="entry name" value="MITOTIC CHECKPOINT SERINE/THREONINE-PROTEIN KINASE BUB1"/>
    <property type="match status" value="1"/>
</dbReference>
<keyword evidence="2" id="KW-0158">Chromosome</keyword>
<comment type="subcellular location">
    <subcellularLocation>
        <location evidence="1">Chromosome</location>
        <location evidence="1">Centromere</location>
        <location evidence="1">Kinetochore</location>
    </subcellularLocation>
</comment>
<keyword evidence="4" id="KW-0995">Kinetochore</keyword>
<dbReference type="Gene3D" id="1.10.510.10">
    <property type="entry name" value="Transferase(Phosphotransferase) domain 1"/>
    <property type="match status" value="1"/>
</dbReference>
<evidence type="ECO:0000259" key="10">
    <source>
        <dbReference type="PROSITE" id="PS51489"/>
    </source>
</evidence>
<feature type="domain" description="BUB1 N-terminal" evidence="10">
    <location>
        <begin position="49"/>
        <end position="208"/>
    </location>
</feature>
<keyword evidence="12" id="KW-1185">Reference proteome</keyword>
<keyword evidence="5 7" id="KW-0067">ATP-binding</keyword>
<feature type="region of interest" description="Disordered" evidence="8">
    <location>
        <begin position="572"/>
        <end position="610"/>
    </location>
</feature>
<dbReference type="Gene3D" id="1.25.40.430">
    <property type="match status" value="1"/>
</dbReference>
<dbReference type="PROSITE" id="PS00107">
    <property type="entry name" value="PROTEIN_KINASE_ATP"/>
    <property type="match status" value="1"/>
</dbReference>
<dbReference type="EMBL" id="OU963864">
    <property type="protein sequence ID" value="CAH0386427.1"/>
    <property type="molecule type" value="Genomic_DNA"/>
</dbReference>
<dbReference type="GO" id="GO:0005634">
    <property type="term" value="C:nucleus"/>
    <property type="evidence" value="ECO:0007669"/>
    <property type="project" value="TreeGrafter"/>
</dbReference>
<dbReference type="PROSITE" id="PS51489">
    <property type="entry name" value="BUB1_N"/>
    <property type="match status" value="1"/>
</dbReference>
<dbReference type="GO" id="GO:0007094">
    <property type="term" value="P:mitotic spindle assembly checkpoint signaling"/>
    <property type="evidence" value="ECO:0007669"/>
    <property type="project" value="InterPro"/>
</dbReference>
<evidence type="ECO:0000313" key="12">
    <source>
        <dbReference type="Proteomes" id="UP001152759"/>
    </source>
</evidence>
<evidence type="ECO:0000256" key="8">
    <source>
        <dbReference type="SAM" id="MobiDB-lite"/>
    </source>
</evidence>
<dbReference type="InterPro" id="IPR017441">
    <property type="entry name" value="Protein_kinase_ATP_BS"/>
</dbReference>
<evidence type="ECO:0000256" key="3">
    <source>
        <dbReference type="ARBA" id="ARBA00022741"/>
    </source>
</evidence>
<dbReference type="GO" id="GO:0004672">
    <property type="term" value="F:protein kinase activity"/>
    <property type="evidence" value="ECO:0007669"/>
    <property type="project" value="InterPro"/>
</dbReference>
<dbReference type="KEGG" id="btab:109035068"/>
<dbReference type="SUPFAM" id="SSF56112">
    <property type="entry name" value="Protein kinase-like (PK-like)"/>
    <property type="match status" value="1"/>
</dbReference>
<evidence type="ECO:0000256" key="6">
    <source>
        <dbReference type="ARBA" id="ARBA00023328"/>
    </source>
</evidence>
<dbReference type="Pfam" id="PF08311">
    <property type="entry name" value="Mad3_BUB1_I"/>
    <property type="match status" value="1"/>
</dbReference>
<dbReference type="InterPro" id="IPR015661">
    <property type="entry name" value="Bub1/Mad3"/>
</dbReference>
<dbReference type="GO" id="GO:0000776">
    <property type="term" value="C:kinetochore"/>
    <property type="evidence" value="ECO:0007669"/>
    <property type="project" value="UniProtKB-KW"/>
</dbReference>